<dbReference type="EMBL" id="VXLC01000018">
    <property type="protein sequence ID" value="KAA8884725.1"/>
    <property type="molecule type" value="Genomic_DNA"/>
</dbReference>
<dbReference type="GO" id="GO:0008237">
    <property type="term" value="F:metallopeptidase activity"/>
    <property type="evidence" value="ECO:0007669"/>
    <property type="project" value="UniProtKB-KW"/>
</dbReference>
<dbReference type="OrthoDB" id="3693644at2"/>
<feature type="transmembrane region" description="Helical" evidence="1">
    <location>
        <begin position="189"/>
        <end position="211"/>
    </location>
</feature>
<name>A0A5N0E9B6_9NOCA</name>
<comment type="caution">
    <text evidence="3">The sequence shown here is derived from an EMBL/GenBank/DDBJ whole genome shotgun (WGS) entry which is preliminary data.</text>
</comment>
<evidence type="ECO:0000313" key="4">
    <source>
        <dbReference type="Proteomes" id="UP000323876"/>
    </source>
</evidence>
<organism evidence="3 4">
    <name type="scientific">Nocardia colli</name>
    <dbReference type="NCBI Taxonomy" id="2545717"/>
    <lineage>
        <taxon>Bacteria</taxon>
        <taxon>Bacillati</taxon>
        <taxon>Actinomycetota</taxon>
        <taxon>Actinomycetes</taxon>
        <taxon>Mycobacteriales</taxon>
        <taxon>Nocardiaceae</taxon>
        <taxon>Nocardia</taxon>
    </lineage>
</organism>
<keyword evidence="1" id="KW-0472">Membrane</keyword>
<evidence type="ECO:0000256" key="1">
    <source>
        <dbReference type="SAM" id="Phobius"/>
    </source>
</evidence>
<keyword evidence="3" id="KW-0645">Protease</keyword>
<gene>
    <name evidence="3" type="ORF">F3087_32635</name>
</gene>
<dbReference type="PRINTS" id="PR01414">
    <property type="entry name" value="CCMBBIOGNSIS"/>
</dbReference>
<dbReference type="GO" id="GO:0080120">
    <property type="term" value="P:CAAX-box protein maturation"/>
    <property type="evidence" value="ECO:0007669"/>
    <property type="project" value="UniProtKB-ARBA"/>
</dbReference>
<feature type="transmembrane region" description="Helical" evidence="1">
    <location>
        <begin position="250"/>
        <end position="271"/>
    </location>
</feature>
<dbReference type="AlphaFoldDB" id="A0A5N0E9B6"/>
<evidence type="ECO:0000313" key="3">
    <source>
        <dbReference type="EMBL" id="KAA8884725.1"/>
    </source>
</evidence>
<dbReference type="InterPro" id="IPR003675">
    <property type="entry name" value="Rce1/LyrA-like_dom"/>
</dbReference>
<evidence type="ECO:0000259" key="2">
    <source>
        <dbReference type="Pfam" id="PF02517"/>
    </source>
</evidence>
<dbReference type="GO" id="GO:0004175">
    <property type="term" value="F:endopeptidase activity"/>
    <property type="evidence" value="ECO:0007669"/>
    <property type="project" value="UniProtKB-ARBA"/>
</dbReference>
<sequence length="294" mass="32000">MIARRNDFVLFLFVAVAAGWVLASGPWIDGEGLQSALWLHTGAALMMFSPALGVLAVWRYRRLSWPALLTQNGLRLGARPRLTVWLMVVAWVGTPLFLWLAFGLSVVFGVYVFEFQSGETVAAVIVDAVTVATLGTLPFALGEELGWRGWLLPQLNNRLGITGGIVATGVIWALWHAPLTLLGYNYPNLGAWAAVAFIGFCVPFGAILGWLRMYTGSIWPCAIAHAAFNGSAMLFGLFNSAEHEVNPLYAGYGFVGWGVLTAIAALLFTWFPVRQVRAKTEAFVPPAHSWPSFG</sequence>
<dbReference type="PANTHER" id="PTHR35797">
    <property type="entry name" value="PROTEASE-RELATED"/>
    <property type="match status" value="1"/>
</dbReference>
<keyword evidence="4" id="KW-1185">Reference proteome</keyword>
<feature type="transmembrane region" description="Helical" evidence="1">
    <location>
        <begin position="120"/>
        <end position="139"/>
    </location>
</feature>
<dbReference type="RefSeq" id="WP_150405943.1">
    <property type="nucleotide sequence ID" value="NZ_VXLC01000018.1"/>
</dbReference>
<keyword evidence="1" id="KW-1133">Transmembrane helix</keyword>
<dbReference type="Proteomes" id="UP000323876">
    <property type="component" value="Unassembled WGS sequence"/>
</dbReference>
<keyword evidence="1" id="KW-0812">Transmembrane</keyword>
<keyword evidence="3" id="KW-0482">Metalloprotease</keyword>
<dbReference type="PANTHER" id="PTHR35797:SF1">
    <property type="entry name" value="PROTEASE"/>
    <property type="match status" value="1"/>
</dbReference>
<dbReference type="InterPro" id="IPR042150">
    <property type="entry name" value="MmRce1-like"/>
</dbReference>
<feature type="transmembrane region" description="Helical" evidence="1">
    <location>
        <begin position="39"/>
        <end position="61"/>
    </location>
</feature>
<protein>
    <submittedName>
        <fullName evidence="3">CPBP family intramembrane metalloprotease</fullName>
    </submittedName>
</protein>
<accession>A0A5N0E9B6</accession>
<dbReference type="GO" id="GO:0006508">
    <property type="term" value="P:proteolysis"/>
    <property type="evidence" value="ECO:0007669"/>
    <property type="project" value="UniProtKB-KW"/>
</dbReference>
<feature type="transmembrane region" description="Helical" evidence="1">
    <location>
        <begin position="159"/>
        <end position="177"/>
    </location>
</feature>
<reference evidence="3 4" key="1">
    <citation type="submission" date="2019-09" db="EMBL/GenBank/DDBJ databases">
        <authorList>
            <person name="Wang X."/>
        </authorList>
    </citation>
    <scope>NUCLEOTIDE SEQUENCE [LARGE SCALE GENOMIC DNA]</scope>
    <source>
        <strain evidence="3 4">CICC 11023</strain>
    </source>
</reference>
<dbReference type="Pfam" id="PF02517">
    <property type="entry name" value="Rce1-like"/>
    <property type="match status" value="1"/>
</dbReference>
<keyword evidence="3" id="KW-0378">Hydrolase</keyword>
<feature type="transmembrane region" description="Helical" evidence="1">
    <location>
        <begin position="82"/>
        <end position="108"/>
    </location>
</feature>
<proteinExistence type="predicted"/>
<feature type="domain" description="CAAX prenyl protease 2/Lysostaphin resistance protein A-like" evidence="2">
    <location>
        <begin position="134"/>
        <end position="230"/>
    </location>
</feature>
<feature type="transmembrane region" description="Helical" evidence="1">
    <location>
        <begin position="218"/>
        <end position="238"/>
    </location>
</feature>